<reference evidence="2" key="1">
    <citation type="submission" date="2021-11" db="EMBL/GenBank/DDBJ databases">
        <authorList>
            <person name="Herlambang A."/>
            <person name="Guo Y."/>
            <person name="Takashima Y."/>
            <person name="Nishizawa T."/>
        </authorList>
    </citation>
    <scope>NUCLEOTIDE SEQUENCE</scope>
    <source>
        <strain evidence="2">E1425</strain>
    </source>
</reference>
<dbReference type="Proteomes" id="UP000827284">
    <property type="component" value="Unassembled WGS sequence"/>
</dbReference>
<evidence type="ECO:0000313" key="3">
    <source>
        <dbReference type="Proteomes" id="UP000827284"/>
    </source>
</evidence>
<dbReference type="InterPro" id="IPR011333">
    <property type="entry name" value="SKP1/BTB/POZ_sf"/>
</dbReference>
<dbReference type="AlphaFoldDB" id="A0A9P3HGG2"/>
<organism evidence="2 3">
    <name type="scientific">Entomortierella parvispora</name>
    <dbReference type="NCBI Taxonomy" id="205924"/>
    <lineage>
        <taxon>Eukaryota</taxon>
        <taxon>Fungi</taxon>
        <taxon>Fungi incertae sedis</taxon>
        <taxon>Mucoromycota</taxon>
        <taxon>Mortierellomycotina</taxon>
        <taxon>Mortierellomycetes</taxon>
        <taxon>Mortierellales</taxon>
        <taxon>Mortierellaceae</taxon>
        <taxon>Entomortierella</taxon>
    </lineage>
</organism>
<name>A0A9P3HGG2_9FUNG</name>
<comment type="caution">
    <text evidence="2">The sequence shown here is derived from an EMBL/GenBank/DDBJ whole genome shotgun (WGS) entry which is preliminary data.</text>
</comment>
<dbReference type="OrthoDB" id="2380198at2759"/>
<keyword evidence="3" id="KW-1185">Reference proteome</keyword>
<evidence type="ECO:0000259" key="1">
    <source>
        <dbReference type="PROSITE" id="PS50097"/>
    </source>
</evidence>
<gene>
    <name evidence="2" type="ORF">EMPS_08541</name>
</gene>
<dbReference type="PROSITE" id="PS50097">
    <property type="entry name" value="BTB"/>
    <property type="match status" value="1"/>
</dbReference>
<dbReference type="Gene3D" id="3.30.710.10">
    <property type="entry name" value="Potassium Channel Kv1.1, Chain A"/>
    <property type="match status" value="1"/>
</dbReference>
<protein>
    <recommendedName>
        <fullName evidence="1">BTB domain-containing protein</fullName>
    </recommendedName>
</protein>
<dbReference type="EMBL" id="BQFW01000012">
    <property type="protein sequence ID" value="GJJ76182.1"/>
    <property type="molecule type" value="Genomic_DNA"/>
</dbReference>
<dbReference type="InterPro" id="IPR000210">
    <property type="entry name" value="BTB/POZ_dom"/>
</dbReference>
<accession>A0A9P3HGG2</accession>
<reference evidence="2" key="2">
    <citation type="journal article" date="2022" name="Microbiol. Resour. Announc.">
        <title>Whole-Genome Sequence of Entomortierella parvispora E1425, a Mucoromycotan Fungus Associated with Burkholderiaceae-Related Endosymbiotic Bacteria.</title>
        <authorList>
            <person name="Herlambang A."/>
            <person name="Guo Y."/>
            <person name="Takashima Y."/>
            <person name="Narisawa K."/>
            <person name="Ohta H."/>
            <person name="Nishizawa T."/>
        </authorList>
    </citation>
    <scope>NUCLEOTIDE SEQUENCE</scope>
    <source>
        <strain evidence="2">E1425</strain>
    </source>
</reference>
<sequence>MPPAPKKPTADLRILHFLIPAPSPVSPLDDNSATNTAFTPAALISDDNLAVAKLGTHDWRCQLSILEDRHTLRATIIPVPATEANMSALGDCCTLQVLGTSLDLSDRVTSLNKPVLLVKRIRSEEIFSRGIEFYMDRDSVFADSHFAFSLILSTHPVKLLGPPNGAHWTHTLKRSDCDPADRTIDPLVEMLIRFKSHLPSTDVLFKFLSPATGEVVESIPAHQAILSIYPVFSERMFAARAEGNPHLRDRWQQRMREADGGERVEMEMTVDRFEAFERMLGFMYSGLLPHTGFHLVSSQHQKRHVGKEAGGGGGNTAGKADQWKMTFELAQEYGLEKSLSARPWMDWHRQVLKKLLTEENVLEVYFGWGYAHGSVARDCVEFLVNRPVAPLSFFFFQPQQQQQQQQQGREEQQGSSSPTTTARTLFVNESNSHVLRIVKEQYGGRPGCVEFQDMFVRLKMELYHLQKKERR</sequence>
<feature type="domain" description="BTB" evidence="1">
    <location>
        <begin position="201"/>
        <end position="292"/>
    </location>
</feature>
<proteinExistence type="predicted"/>
<dbReference type="CDD" id="cd18186">
    <property type="entry name" value="BTB_POZ_ZBTB_KLHL-like"/>
    <property type="match status" value="1"/>
</dbReference>
<evidence type="ECO:0000313" key="2">
    <source>
        <dbReference type="EMBL" id="GJJ76182.1"/>
    </source>
</evidence>